<gene>
    <name evidence="1" type="ORF">GCM10009839_08690</name>
</gene>
<evidence type="ECO:0000313" key="1">
    <source>
        <dbReference type="EMBL" id="GAA2015638.1"/>
    </source>
</evidence>
<comment type="caution">
    <text evidence="1">The sequence shown here is derived from an EMBL/GenBank/DDBJ whole genome shotgun (WGS) entry which is preliminary data.</text>
</comment>
<organism evidence="1 2">
    <name type="scientific">Catenulispora yoronensis</name>
    <dbReference type="NCBI Taxonomy" id="450799"/>
    <lineage>
        <taxon>Bacteria</taxon>
        <taxon>Bacillati</taxon>
        <taxon>Actinomycetota</taxon>
        <taxon>Actinomycetes</taxon>
        <taxon>Catenulisporales</taxon>
        <taxon>Catenulisporaceae</taxon>
        <taxon>Catenulispora</taxon>
    </lineage>
</organism>
<name>A0ABP5F348_9ACTN</name>
<evidence type="ECO:0008006" key="3">
    <source>
        <dbReference type="Google" id="ProtNLM"/>
    </source>
</evidence>
<keyword evidence="2" id="KW-1185">Reference proteome</keyword>
<proteinExistence type="predicted"/>
<accession>A0ABP5F348</accession>
<dbReference type="RefSeq" id="WP_344664170.1">
    <property type="nucleotide sequence ID" value="NZ_BAAAQN010000004.1"/>
</dbReference>
<sequence length="137" mass="14862">MMTAIMVIFVLALAVLLIGGAVKAQRMQRSAANGPQVTDYRQRLTSDDRRYIEESWKHAAGMFPQNPKVALDVAHNAVASVLNSRGIDSVRVPAMPDNVDSASPEELRQELLRYEAIVNDLTGAGALSGARDSREAV</sequence>
<reference evidence="2" key="1">
    <citation type="journal article" date="2019" name="Int. J. Syst. Evol. Microbiol.">
        <title>The Global Catalogue of Microorganisms (GCM) 10K type strain sequencing project: providing services to taxonomists for standard genome sequencing and annotation.</title>
        <authorList>
            <consortium name="The Broad Institute Genomics Platform"/>
            <consortium name="The Broad Institute Genome Sequencing Center for Infectious Disease"/>
            <person name="Wu L."/>
            <person name="Ma J."/>
        </authorList>
    </citation>
    <scope>NUCLEOTIDE SEQUENCE [LARGE SCALE GENOMIC DNA]</scope>
    <source>
        <strain evidence="2">JCM 16014</strain>
    </source>
</reference>
<dbReference type="EMBL" id="BAAAQN010000004">
    <property type="protein sequence ID" value="GAA2015638.1"/>
    <property type="molecule type" value="Genomic_DNA"/>
</dbReference>
<protein>
    <recommendedName>
        <fullName evidence="3">Secreted protein</fullName>
    </recommendedName>
</protein>
<dbReference type="Proteomes" id="UP001500751">
    <property type="component" value="Unassembled WGS sequence"/>
</dbReference>
<evidence type="ECO:0000313" key="2">
    <source>
        <dbReference type="Proteomes" id="UP001500751"/>
    </source>
</evidence>